<feature type="transmembrane region" description="Helical" evidence="1">
    <location>
        <begin position="148"/>
        <end position="175"/>
    </location>
</feature>
<dbReference type="RefSeq" id="WP_377781536.1">
    <property type="nucleotide sequence ID" value="NZ_JBHUEH010000016.1"/>
</dbReference>
<dbReference type="Proteomes" id="UP001597233">
    <property type="component" value="Unassembled WGS sequence"/>
</dbReference>
<dbReference type="PANTHER" id="PTHR36832">
    <property type="entry name" value="SLR1174 PROTEIN-RELATED"/>
    <property type="match status" value="1"/>
</dbReference>
<gene>
    <name evidence="2" type="ORF">ACFSC9_14440</name>
</gene>
<keyword evidence="1" id="KW-1133">Transmembrane helix</keyword>
<accession>A0ABW4RLK6</accession>
<feature type="transmembrane region" description="Helical" evidence="1">
    <location>
        <begin position="239"/>
        <end position="257"/>
    </location>
</feature>
<name>A0ABW4RLK6_9BACL</name>
<reference evidence="3" key="1">
    <citation type="journal article" date="2019" name="Int. J. Syst. Evol. Microbiol.">
        <title>The Global Catalogue of Microorganisms (GCM) 10K type strain sequencing project: providing services to taxonomists for standard genome sequencing and annotation.</title>
        <authorList>
            <consortium name="The Broad Institute Genomics Platform"/>
            <consortium name="The Broad Institute Genome Sequencing Center for Infectious Disease"/>
            <person name="Wu L."/>
            <person name="Ma J."/>
        </authorList>
    </citation>
    <scope>NUCLEOTIDE SEQUENCE [LARGE SCALE GENOMIC DNA]</scope>
    <source>
        <strain evidence="3">CCUG 54950</strain>
    </source>
</reference>
<keyword evidence="1" id="KW-0472">Membrane</keyword>
<feature type="transmembrane region" description="Helical" evidence="1">
    <location>
        <begin position="117"/>
        <end position="136"/>
    </location>
</feature>
<evidence type="ECO:0000313" key="3">
    <source>
        <dbReference type="Proteomes" id="UP001597233"/>
    </source>
</evidence>
<dbReference type="Pfam" id="PF06182">
    <property type="entry name" value="ABC2_membrane_6"/>
    <property type="match status" value="1"/>
</dbReference>
<feature type="transmembrane region" description="Helical" evidence="1">
    <location>
        <begin position="209"/>
        <end position="227"/>
    </location>
</feature>
<proteinExistence type="predicted"/>
<dbReference type="PANTHER" id="PTHR36832:SF2">
    <property type="entry name" value="INTEGRAL MEMBRANE PROTEIN"/>
    <property type="match status" value="1"/>
</dbReference>
<keyword evidence="3" id="KW-1185">Reference proteome</keyword>
<evidence type="ECO:0000256" key="1">
    <source>
        <dbReference type="SAM" id="Phobius"/>
    </source>
</evidence>
<protein>
    <submittedName>
        <fullName evidence="2">ABC transporter permease</fullName>
    </submittedName>
</protein>
<evidence type="ECO:0000313" key="2">
    <source>
        <dbReference type="EMBL" id="MFD1886725.1"/>
    </source>
</evidence>
<feature type="transmembrane region" description="Helical" evidence="1">
    <location>
        <begin position="29"/>
        <end position="50"/>
    </location>
</feature>
<comment type="caution">
    <text evidence="2">The sequence shown here is derived from an EMBL/GenBank/DDBJ whole genome shotgun (WGS) entry which is preliminary data.</text>
</comment>
<sequence>MTRSLYSIRTFYYIARQSFLNSMVFRANYFIDVLIDIVFIYLSIALWSTIFMDNPGNNMVSKPELITYMVLARIAARIDMGFVMEVQNRILNGEIASDLTRPLSLKFYHFSQEVGSYLNNLLIKVVPIFLITNMVFDLKWPPSIYQTFLFLISLLLSFFLVFNLNFIAAIMAFWITKLFSLSVFKDQTIRLLSGAIVPLWFFPESILPWVKLLPFSGIVFMPINIYLNKTTNEDIITTFIVQIFWIIVTSVIGRYLWNKATKRISINGG</sequence>
<dbReference type="EMBL" id="JBHUEH010000016">
    <property type="protein sequence ID" value="MFD1886725.1"/>
    <property type="molecule type" value="Genomic_DNA"/>
</dbReference>
<keyword evidence="1" id="KW-0812">Transmembrane</keyword>
<organism evidence="2 3">
    <name type="scientific">Paenibacillus wenxiniae</name>
    <dbReference type="NCBI Taxonomy" id="1636843"/>
    <lineage>
        <taxon>Bacteria</taxon>
        <taxon>Bacillati</taxon>
        <taxon>Bacillota</taxon>
        <taxon>Bacilli</taxon>
        <taxon>Bacillales</taxon>
        <taxon>Paenibacillaceae</taxon>
        <taxon>Paenibacillus</taxon>
    </lineage>
</organism>
<dbReference type="InterPro" id="IPR010390">
    <property type="entry name" value="ABC-2_transporter-like"/>
</dbReference>